<dbReference type="GO" id="GO:0071555">
    <property type="term" value="P:cell wall organization"/>
    <property type="evidence" value="ECO:0007669"/>
    <property type="project" value="UniProtKB-UniRule"/>
</dbReference>
<dbReference type="PIRSF" id="PIRSF002869">
    <property type="entry name" value="MviN"/>
    <property type="match status" value="1"/>
</dbReference>
<evidence type="ECO:0000313" key="13">
    <source>
        <dbReference type="Proteomes" id="UP000052023"/>
    </source>
</evidence>
<dbReference type="EMBL" id="LLYA01000159">
    <property type="protein sequence ID" value="KRR23460.1"/>
    <property type="molecule type" value="Genomic_DNA"/>
</dbReference>
<evidence type="ECO:0000313" key="12">
    <source>
        <dbReference type="EMBL" id="KRR23460.1"/>
    </source>
</evidence>
<sequence length="518" mass="53997">MIRSFLTVSSGTLASRLLGFVRDSALAALLGAGSVADAFLAAFQLVNVVRRLLTEGGLNAALVPSWLRVREAGGVAAAAAYAGRVLGTITAVLIVATALLALVMPLVITVLAPGFTGRESLRLAVDNARLMLPYLAFAGPVTVMMALLNAQGRFALTAFSPLLFNIALIAVMAVLLVVQPDATRSAQIIAATVGIAGLLQLSVLVLRRGENIATPFRVSFDKEIRGFLGKAVPGMMASSAPQLLVVAGAIIASSSPSAVSWLYFANRLVELPLGIVGVAMGTVLIPELTRAVRAEDRAAVAHAESRGLELAVGLALPATLGLIVLSEPIVRLLFEHGAFTADDTTATARALMWLTLALPAHVLVKALSPAFFAREDTMTPLTAALKGVVLAIASAFLFSHWYGTEGIAAAIAVGAWSMAFSLIRGGAKVFGFSIDREAKRRLPRIALAALAMGALLWLATRSLPSLTSSAHGLVQAILLLVVILAGIAIYGLLLRLFGVIGWRDAVNAVRQTKGSGLR</sequence>
<feature type="transmembrane region" description="Helical" evidence="10">
    <location>
        <begin position="186"/>
        <end position="206"/>
    </location>
</feature>
<organism evidence="12 13">
    <name type="scientific">Bradyrhizobium retamae</name>
    <dbReference type="NCBI Taxonomy" id="1300035"/>
    <lineage>
        <taxon>Bacteria</taxon>
        <taxon>Pseudomonadati</taxon>
        <taxon>Pseudomonadota</taxon>
        <taxon>Alphaproteobacteria</taxon>
        <taxon>Hyphomicrobiales</taxon>
        <taxon>Nitrobacteraceae</taxon>
        <taxon>Bradyrhizobium</taxon>
    </lineage>
</organism>
<dbReference type="Pfam" id="PF03023">
    <property type="entry name" value="MurJ"/>
    <property type="match status" value="1"/>
</dbReference>
<dbReference type="PANTHER" id="PTHR47019">
    <property type="entry name" value="LIPID II FLIPPASE MURJ"/>
    <property type="match status" value="1"/>
</dbReference>
<evidence type="ECO:0000256" key="10">
    <source>
        <dbReference type="HAMAP-Rule" id="MF_02078"/>
    </source>
</evidence>
<dbReference type="CDD" id="cd13123">
    <property type="entry name" value="MATE_MurJ_like"/>
    <property type="match status" value="1"/>
</dbReference>
<feature type="transmembrane region" description="Helical" evidence="10">
    <location>
        <begin position="271"/>
        <end position="289"/>
    </location>
</feature>
<dbReference type="UniPathway" id="UPA00219"/>
<dbReference type="Proteomes" id="UP000052023">
    <property type="component" value="Unassembled WGS sequence"/>
</dbReference>
<evidence type="ECO:0000256" key="4">
    <source>
        <dbReference type="ARBA" id="ARBA00022960"/>
    </source>
</evidence>
<keyword evidence="4 10" id="KW-0133">Cell shape</keyword>
<evidence type="ECO:0000256" key="1">
    <source>
        <dbReference type="ARBA" id="ARBA00004651"/>
    </source>
</evidence>
<keyword evidence="10 11" id="KW-0813">Transport</keyword>
<evidence type="ECO:0000256" key="3">
    <source>
        <dbReference type="ARBA" id="ARBA00022692"/>
    </source>
</evidence>
<comment type="pathway">
    <text evidence="10">Cell wall biogenesis; peptidoglycan biosynthesis.</text>
</comment>
<keyword evidence="13" id="KW-1185">Reference proteome</keyword>
<keyword evidence="7 10" id="KW-0472">Membrane</keyword>
<comment type="subcellular location">
    <subcellularLocation>
        <location evidence="10">Cell inner membrane</location>
        <topology evidence="10">Multi-pass membrane protein</topology>
    </subcellularLocation>
    <subcellularLocation>
        <location evidence="1">Cell membrane</location>
        <topology evidence="1">Multi-pass membrane protein</topology>
    </subcellularLocation>
</comment>
<dbReference type="NCBIfam" id="TIGR01695">
    <property type="entry name" value="murJ_mviN"/>
    <property type="match status" value="1"/>
</dbReference>
<feature type="transmembrane region" description="Helical" evidence="10">
    <location>
        <begin position="472"/>
        <end position="493"/>
    </location>
</feature>
<dbReference type="PRINTS" id="PR01806">
    <property type="entry name" value="VIRFACTRMVIN"/>
</dbReference>
<keyword evidence="10 11" id="KW-0961">Cell wall biogenesis/degradation</keyword>
<keyword evidence="10" id="KW-0997">Cell inner membrane</keyword>
<evidence type="ECO:0000256" key="6">
    <source>
        <dbReference type="ARBA" id="ARBA00022989"/>
    </source>
</evidence>
<dbReference type="InterPro" id="IPR051050">
    <property type="entry name" value="Lipid_II_flippase_MurJ/MviN"/>
</dbReference>
<dbReference type="GO" id="GO:0009252">
    <property type="term" value="P:peptidoglycan biosynthetic process"/>
    <property type="evidence" value="ECO:0007669"/>
    <property type="project" value="UniProtKB-UniRule"/>
</dbReference>
<feature type="transmembrane region" description="Helical" evidence="10">
    <location>
        <begin position="408"/>
        <end position="430"/>
    </location>
</feature>
<evidence type="ECO:0000256" key="7">
    <source>
        <dbReference type="ARBA" id="ARBA00023136"/>
    </source>
</evidence>
<dbReference type="OrthoDB" id="9816572at2"/>
<evidence type="ECO:0000256" key="11">
    <source>
        <dbReference type="PIRNR" id="PIRNR002869"/>
    </source>
</evidence>
<feature type="transmembrane region" description="Helical" evidence="10">
    <location>
        <begin position="91"/>
        <end position="112"/>
    </location>
</feature>
<keyword evidence="6 10" id="KW-1133">Transmembrane helix</keyword>
<feature type="transmembrane region" description="Helical" evidence="10">
    <location>
        <begin position="162"/>
        <end position="180"/>
    </location>
</feature>
<feature type="transmembrane region" description="Helical" evidence="10">
    <location>
        <begin position="442"/>
        <end position="460"/>
    </location>
</feature>
<protein>
    <recommendedName>
        <fullName evidence="10">Probable lipid II flippase MurJ</fullName>
    </recommendedName>
</protein>
<dbReference type="GO" id="GO:0005886">
    <property type="term" value="C:plasma membrane"/>
    <property type="evidence" value="ECO:0007669"/>
    <property type="project" value="UniProtKB-SubCell"/>
</dbReference>
<keyword evidence="2 10" id="KW-1003">Cell membrane</keyword>
<comment type="similarity">
    <text evidence="9 10 11">Belongs to the MurJ/MviN family.</text>
</comment>
<reference evidence="12 13" key="1">
    <citation type="submission" date="2014-03" db="EMBL/GenBank/DDBJ databases">
        <title>Bradyrhizobium valentinum sp. nov., isolated from effective nodules of Lupinus mariae-josephae, a lupine endemic of basic-lime soils in Eastern Spain.</title>
        <authorList>
            <person name="Duran D."/>
            <person name="Rey L."/>
            <person name="Navarro A."/>
            <person name="Busquets A."/>
            <person name="Imperial J."/>
            <person name="Ruiz-Argueso T."/>
        </authorList>
    </citation>
    <scope>NUCLEOTIDE SEQUENCE [LARGE SCALE GENOMIC DNA]</scope>
    <source>
        <strain evidence="12 13">Ro19</strain>
    </source>
</reference>
<feature type="transmembrane region" description="Helical" evidence="10">
    <location>
        <begin position="350"/>
        <end position="372"/>
    </location>
</feature>
<dbReference type="HAMAP" id="MF_02078">
    <property type="entry name" value="MurJ_MviN"/>
    <property type="match status" value="1"/>
</dbReference>
<dbReference type="RefSeq" id="WP_057844708.1">
    <property type="nucleotide sequence ID" value="NZ_LLYA01000159.1"/>
</dbReference>
<evidence type="ECO:0000256" key="2">
    <source>
        <dbReference type="ARBA" id="ARBA00022475"/>
    </source>
</evidence>
<keyword evidence="5 10" id="KW-0573">Peptidoglycan synthesis</keyword>
<feature type="transmembrane region" description="Helical" evidence="10">
    <location>
        <begin position="310"/>
        <end position="330"/>
    </location>
</feature>
<gene>
    <name evidence="10" type="primary">murJ</name>
    <name evidence="12" type="ORF">CQ13_05300</name>
</gene>
<keyword evidence="3 10" id="KW-0812">Transmembrane</keyword>
<comment type="caution">
    <text evidence="12">The sequence shown here is derived from an EMBL/GenBank/DDBJ whole genome shotgun (WGS) entry which is preliminary data.</text>
</comment>
<feature type="transmembrane region" description="Helical" evidence="10">
    <location>
        <begin position="29"/>
        <end position="49"/>
    </location>
</feature>
<feature type="transmembrane region" description="Helical" evidence="10">
    <location>
        <begin position="132"/>
        <end position="150"/>
    </location>
</feature>
<dbReference type="InterPro" id="IPR004268">
    <property type="entry name" value="MurJ"/>
</dbReference>
<dbReference type="GO" id="GO:0015648">
    <property type="term" value="F:lipid-linked peptidoglycan transporter activity"/>
    <property type="evidence" value="ECO:0007669"/>
    <property type="project" value="UniProtKB-UniRule"/>
</dbReference>
<accession>A0A0R3MTQ8</accession>
<dbReference type="AlphaFoldDB" id="A0A0R3MTQ8"/>
<proteinExistence type="inferred from homology"/>
<dbReference type="GO" id="GO:0034204">
    <property type="term" value="P:lipid translocation"/>
    <property type="evidence" value="ECO:0007669"/>
    <property type="project" value="TreeGrafter"/>
</dbReference>
<name>A0A0R3MTQ8_9BRAD</name>
<feature type="transmembrane region" description="Helical" evidence="10">
    <location>
        <begin position="384"/>
        <end position="402"/>
    </location>
</feature>
<comment type="function">
    <text evidence="8 10 11">Involved in peptidoglycan biosynthesis. Transports lipid-linked peptidoglycan precursors from the inner to the outer leaflet of the cytoplasmic membrane.</text>
</comment>
<dbReference type="PANTHER" id="PTHR47019:SF1">
    <property type="entry name" value="LIPID II FLIPPASE MURJ"/>
    <property type="match status" value="1"/>
</dbReference>
<evidence type="ECO:0000256" key="9">
    <source>
        <dbReference type="ARBA" id="ARBA00061532"/>
    </source>
</evidence>
<evidence type="ECO:0000256" key="5">
    <source>
        <dbReference type="ARBA" id="ARBA00022984"/>
    </source>
</evidence>
<evidence type="ECO:0000256" key="8">
    <source>
        <dbReference type="ARBA" id="ARBA00060041"/>
    </source>
</evidence>
<dbReference type="GO" id="GO:0008360">
    <property type="term" value="P:regulation of cell shape"/>
    <property type="evidence" value="ECO:0007669"/>
    <property type="project" value="UniProtKB-UniRule"/>
</dbReference>